<organism evidence="1 2">
    <name type="scientific">Paraburkholderia bryophila</name>
    <dbReference type="NCBI Taxonomy" id="420952"/>
    <lineage>
        <taxon>Bacteria</taxon>
        <taxon>Pseudomonadati</taxon>
        <taxon>Pseudomonadota</taxon>
        <taxon>Betaproteobacteria</taxon>
        <taxon>Burkholderiales</taxon>
        <taxon>Burkholderiaceae</taxon>
        <taxon>Paraburkholderia</taxon>
    </lineage>
</organism>
<accession>A0A329B9S0</accession>
<proteinExistence type="predicted"/>
<protein>
    <submittedName>
        <fullName evidence="1">Uncharacterized protein</fullName>
    </submittedName>
</protein>
<dbReference type="AlphaFoldDB" id="A0A329B9S0"/>
<dbReference type="Proteomes" id="UP000248918">
    <property type="component" value="Unassembled WGS sequence"/>
</dbReference>
<reference evidence="1 2" key="1">
    <citation type="submission" date="2018-06" db="EMBL/GenBank/DDBJ databases">
        <title>Genomic Encyclopedia of Type Strains, Phase III (KMG-III): the genomes of soil and plant-associated and newly described type strains.</title>
        <authorList>
            <person name="Whitman W."/>
        </authorList>
    </citation>
    <scope>NUCLEOTIDE SEQUENCE [LARGE SCALE GENOMIC DNA]</scope>
    <source>
        <strain evidence="1 2">LMG 23644</strain>
    </source>
</reference>
<dbReference type="EMBL" id="QLTK01000040">
    <property type="protein sequence ID" value="RAS19546.1"/>
    <property type="molecule type" value="Genomic_DNA"/>
</dbReference>
<name>A0A329B9S0_9BURK</name>
<evidence type="ECO:0000313" key="2">
    <source>
        <dbReference type="Proteomes" id="UP000248918"/>
    </source>
</evidence>
<dbReference type="RefSeq" id="WP_146749845.1">
    <property type="nucleotide sequence ID" value="NZ_CADFFP010000039.1"/>
</dbReference>
<evidence type="ECO:0000313" key="1">
    <source>
        <dbReference type="EMBL" id="RAS19546.1"/>
    </source>
</evidence>
<sequence length="204" mass="22300">MEILAAMLGCHTYAAFLAEQNASDAARLLDVEHVILQPELARSRATGLGLSSTHAELLVGGLGVLMTNAGPKPGPSVHQSFDNFCDDYLRQFMEQAAFESNEVASEAANTNADMSGSTIEDFTSRPDLLKAEGGRWQVTGEGEVDMDQDPERPFSGDRIYVTVRASFEVSRRIGVTKRFHEVDASLDESWYDADDYDDDGELAT</sequence>
<gene>
    <name evidence="1" type="ORF">BX591_14048</name>
</gene>
<comment type="caution">
    <text evidence="1">The sequence shown here is derived from an EMBL/GenBank/DDBJ whole genome shotgun (WGS) entry which is preliminary data.</text>
</comment>